<evidence type="ECO:0000313" key="3">
    <source>
        <dbReference type="Proteomes" id="UP000800035"/>
    </source>
</evidence>
<reference evidence="2" key="1">
    <citation type="journal article" date="2020" name="Stud. Mycol.">
        <title>101 Dothideomycetes genomes: a test case for predicting lifestyles and emergence of pathogens.</title>
        <authorList>
            <person name="Haridas S."/>
            <person name="Albert R."/>
            <person name="Binder M."/>
            <person name="Bloem J."/>
            <person name="Labutti K."/>
            <person name="Salamov A."/>
            <person name="Andreopoulos B."/>
            <person name="Baker S."/>
            <person name="Barry K."/>
            <person name="Bills G."/>
            <person name="Bluhm B."/>
            <person name="Cannon C."/>
            <person name="Castanera R."/>
            <person name="Culley D."/>
            <person name="Daum C."/>
            <person name="Ezra D."/>
            <person name="Gonzalez J."/>
            <person name="Henrissat B."/>
            <person name="Kuo A."/>
            <person name="Liang C."/>
            <person name="Lipzen A."/>
            <person name="Lutzoni F."/>
            <person name="Magnuson J."/>
            <person name="Mondo S."/>
            <person name="Nolan M."/>
            <person name="Ohm R."/>
            <person name="Pangilinan J."/>
            <person name="Park H.-J."/>
            <person name="Ramirez L."/>
            <person name="Alfaro M."/>
            <person name="Sun H."/>
            <person name="Tritt A."/>
            <person name="Yoshinaga Y."/>
            <person name="Zwiers L.-H."/>
            <person name="Turgeon B."/>
            <person name="Goodwin S."/>
            <person name="Spatafora J."/>
            <person name="Crous P."/>
            <person name="Grigoriev I."/>
        </authorList>
    </citation>
    <scope>NUCLEOTIDE SEQUENCE</scope>
    <source>
        <strain evidence="2">CBS 675.92</strain>
    </source>
</reference>
<gene>
    <name evidence="2" type="ORF">CC80DRAFT_598726</name>
</gene>
<name>A0A6A5TAJ4_9PLEO</name>
<accession>A0A6A5TAJ4</accession>
<dbReference type="Proteomes" id="UP000800035">
    <property type="component" value="Unassembled WGS sequence"/>
</dbReference>
<feature type="region of interest" description="Disordered" evidence="1">
    <location>
        <begin position="1"/>
        <end position="27"/>
    </location>
</feature>
<feature type="compositionally biased region" description="Polar residues" evidence="1">
    <location>
        <begin position="8"/>
        <end position="19"/>
    </location>
</feature>
<dbReference type="EMBL" id="ML977033">
    <property type="protein sequence ID" value="KAF1949733.1"/>
    <property type="molecule type" value="Genomic_DNA"/>
</dbReference>
<feature type="region of interest" description="Disordered" evidence="1">
    <location>
        <begin position="350"/>
        <end position="370"/>
    </location>
</feature>
<evidence type="ECO:0000256" key="1">
    <source>
        <dbReference type="SAM" id="MobiDB-lite"/>
    </source>
</evidence>
<organism evidence="2 3">
    <name type="scientific">Byssothecium circinans</name>
    <dbReference type="NCBI Taxonomy" id="147558"/>
    <lineage>
        <taxon>Eukaryota</taxon>
        <taxon>Fungi</taxon>
        <taxon>Dikarya</taxon>
        <taxon>Ascomycota</taxon>
        <taxon>Pezizomycotina</taxon>
        <taxon>Dothideomycetes</taxon>
        <taxon>Pleosporomycetidae</taxon>
        <taxon>Pleosporales</taxon>
        <taxon>Massarineae</taxon>
        <taxon>Massarinaceae</taxon>
        <taxon>Byssothecium</taxon>
    </lineage>
</organism>
<proteinExistence type="predicted"/>
<dbReference type="AlphaFoldDB" id="A0A6A5TAJ4"/>
<evidence type="ECO:0000313" key="2">
    <source>
        <dbReference type="EMBL" id="KAF1949733.1"/>
    </source>
</evidence>
<keyword evidence="3" id="KW-1185">Reference proteome</keyword>
<sequence length="370" mass="43204">MAHEQTGNEEAQQQEQPSPTMDCVLSRVSSSGSLYEYSDDRLPSRSSPTPIATDTLVDIAPEIPINDDIELPPSPPLVLSGERLLFENRLNDTHETLKYEFTKQQHRLGEQENSLMEELEKREACLKTAIETQQSQTDQEYFLPLPWSKPYETQLVYHPDIEFRYRALEARIDNNIRARIDWLRSTLIPDDPSYPQIARELELLLEWGERRGLLTLREQIEQGTVRNEVEALEMRVREALKTVYQTPGSNMALFEQGVQPISHELPEMIRQLVYWWPGLRRRWERLEARERRNFPNRFEEGGEGRGSGSQLPWMQNTYWSGAEQESGRAVQRDDVEEVPDLMEGVEEVEEVEEVHVEDDFKPLPNPDSWW</sequence>
<protein>
    <submittedName>
        <fullName evidence="2">Uncharacterized protein</fullName>
    </submittedName>
</protein>